<dbReference type="Pfam" id="PF04795">
    <property type="entry name" value="PAPA-1"/>
    <property type="match status" value="1"/>
</dbReference>
<feature type="compositionally biased region" description="Acidic residues" evidence="1">
    <location>
        <begin position="44"/>
        <end position="53"/>
    </location>
</feature>
<dbReference type="OrthoDB" id="2021186at2759"/>
<keyword evidence="4" id="KW-1185">Reference proteome</keyword>
<dbReference type="EMBL" id="ML170162">
    <property type="protein sequence ID" value="TDL25959.1"/>
    <property type="molecule type" value="Genomic_DNA"/>
</dbReference>
<dbReference type="VEuPathDB" id="FungiDB:BD410DRAFT_783964"/>
<feature type="region of interest" description="Disordered" evidence="1">
    <location>
        <begin position="1"/>
        <end position="24"/>
    </location>
</feature>
<dbReference type="InterPro" id="IPR029523">
    <property type="entry name" value="INO80B/Ies2"/>
</dbReference>
<reference evidence="3 4" key="1">
    <citation type="submission" date="2018-06" db="EMBL/GenBank/DDBJ databases">
        <title>A transcriptomic atlas of mushroom development highlights an independent origin of complex multicellularity.</title>
        <authorList>
            <consortium name="DOE Joint Genome Institute"/>
            <person name="Krizsan K."/>
            <person name="Almasi E."/>
            <person name="Merenyi Z."/>
            <person name="Sahu N."/>
            <person name="Viragh M."/>
            <person name="Koszo T."/>
            <person name="Mondo S."/>
            <person name="Kiss B."/>
            <person name="Balint B."/>
            <person name="Kues U."/>
            <person name="Barry K."/>
            <person name="Hegedus J.C."/>
            <person name="Henrissat B."/>
            <person name="Johnson J."/>
            <person name="Lipzen A."/>
            <person name="Ohm R."/>
            <person name="Nagy I."/>
            <person name="Pangilinan J."/>
            <person name="Yan J."/>
            <person name="Xiong Y."/>
            <person name="Grigoriev I.V."/>
            <person name="Hibbett D.S."/>
            <person name="Nagy L.G."/>
        </authorList>
    </citation>
    <scope>NUCLEOTIDE SEQUENCE [LARGE SCALE GENOMIC DNA]</scope>
    <source>
        <strain evidence="3 4">SZMC22713</strain>
    </source>
</reference>
<dbReference type="SMART" id="SM01406">
    <property type="entry name" value="PAPA-1"/>
    <property type="match status" value="1"/>
</dbReference>
<feature type="domain" description="INO80 complex subunit B-like conserved region" evidence="2">
    <location>
        <begin position="102"/>
        <end position="200"/>
    </location>
</feature>
<dbReference type="PANTHER" id="PTHR21561">
    <property type="entry name" value="INO80 COMPLEX SUBUNIT B"/>
    <property type="match status" value="1"/>
</dbReference>
<evidence type="ECO:0000259" key="2">
    <source>
        <dbReference type="SMART" id="SM01406"/>
    </source>
</evidence>
<dbReference type="InterPro" id="IPR006880">
    <property type="entry name" value="INO80B_C"/>
</dbReference>
<dbReference type="STRING" id="50990.A0A4Y7QGI3"/>
<feature type="compositionally biased region" description="Basic and acidic residues" evidence="1">
    <location>
        <begin position="98"/>
        <end position="124"/>
    </location>
</feature>
<dbReference type="AlphaFoldDB" id="A0A4Y7QGI3"/>
<accession>A0A4Y7QGI3</accession>
<evidence type="ECO:0000256" key="1">
    <source>
        <dbReference type="SAM" id="MobiDB-lite"/>
    </source>
</evidence>
<feature type="compositionally biased region" description="Polar residues" evidence="1">
    <location>
        <begin position="1"/>
        <end position="15"/>
    </location>
</feature>
<name>A0A4Y7QGI3_9AGAM</name>
<dbReference type="GO" id="GO:0006338">
    <property type="term" value="P:chromatin remodeling"/>
    <property type="evidence" value="ECO:0007669"/>
    <property type="project" value="InterPro"/>
</dbReference>
<evidence type="ECO:0000313" key="3">
    <source>
        <dbReference type="EMBL" id="TDL25959.1"/>
    </source>
</evidence>
<dbReference type="GO" id="GO:0031011">
    <property type="term" value="C:Ino80 complex"/>
    <property type="evidence" value="ECO:0007669"/>
    <property type="project" value="InterPro"/>
</dbReference>
<protein>
    <recommendedName>
        <fullName evidence="2">INO80 complex subunit B-like conserved region domain-containing protein</fullName>
    </recommendedName>
</protein>
<gene>
    <name evidence="3" type="ORF">BD410DRAFT_783964</name>
</gene>
<feature type="region of interest" description="Disordered" evidence="1">
    <location>
        <begin position="44"/>
        <end position="72"/>
    </location>
</feature>
<evidence type="ECO:0000313" key="4">
    <source>
        <dbReference type="Proteomes" id="UP000294933"/>
    </source>
</evidence>
<sequence length="262" mass="28560">MSGLASSTATPTPSDIAQRRDASRGEPLNECVYHLYGCSRNLDIESEDSDDDLGASTRSTSVAGPSRMTHRQAALAGVVESADYVSLEEPPSKRKKHLNETELALRKEETARKRKNLSEKKLEDEKAETINRLLKKQSRSRAKRTAAAAAAAAVEADEEEADGEVIAPPVIIPAEPTTFRWISSAQSGISSISLSIPESLMDVTAFDGSTSKPPEKPRTPQKCSVKNCNAPKKYVFCGRASQRPACGFEHWKLLQTEEGKKM</sequence>
<dbReference type="PANTHER" id="PTHR21561:SF12">
    <property type="entry name" value="INO80 COMPLEX SUBUNIT B"/>
    <property type="match status" value="1"/>
</dbReference>
<dbReference type="Proteomes" id="UP000294933">
    <property type="component" value="Unassembled WGS sequence"/>
</dbReference>
<proteinExistence type="predicted"/>
<feature type="region of interest" description="Disordered" evidence="1">
    <location>
        <begin position="84"/>
        <end position="124"/>
    </location>
</feature>
<organism evidence="3 4">
    <name type="scientific">Rickenella mellea</name>
    <dbReference type="NCBI Taxonomy" id="50990"/>
    <lineage>
        <taxon>Eukaryota</taxon>
        <taxon>Fungi</taxon>
        <taxon>Dikarya</taxon>
        <taxon>Basidiomycota</taxon>
        <taxon>Agaricomycotina</taxon>
        <taxon>Agaricomycetes</taxon>
        <taxon>Hymenochaetales</taxon>
        <taxon>Rickenellaceae</taxon>
        <taxon>Rickenella</taxon>
    </lineage>
</organism>